<gene>
    <name evidence="4" type="ORF">N7532_003771</name>
</gene>
<accession>A0A9W9FN53</accession>
<evidence type="ECO:0000256" key="1">
    <source>
        <dbReference type="ARBA" id="ARBA00004906"/>
    </source>
</evidence>
<feature type="domain" description="F-box" evidence="3">
    <location>
        <begin position="36"/>
        <end position="82"/>
    </location>
</feature>
<reference evidence="4" key="1">
    <citation type="submission" date="2022-11" db="EMBL/GenBank/DDBJ databases">
        <authorList>
            <person name="Petersen C."/>
        </authorList>
    </citation>
    <scope>NUCLEOTIDE SEQUENCE</scope>
    <source>
        <strain evidence="4">IBT 30761</strain>
    </source>
</reference>
<dbReference type="GeneID" id="81355244"/>
<dbReference type="AlphaFoldDB" id="A0A9W9FN53"/>
<keyword evidence="2" id="KW-0833">Ubl conjugation pathway</keyword>
<dbReference type="EMBL" id="JAPQKI010000004">
    <property type="protein sequence ID" value="KAJ5103242.1"/>
    <property type="molecule type" value="Genomic_DNA"/>
</dbReference>
<reference evidence="4" key="2">
    <citation type="journal article" date="2023" name="IMA Fungus">
        <title>Comparative genomic study of the Penicillium genus elucidates a diverse pangenome and 15 lateral gene transfer events.</title>
        <authorList>
            <person name="Petersen C."/>
            <person name="Sorensen T."/>
            <person name="Nielsen M.R."/>
            <person name="Sondergaard T.E."/>
            <person name="Sorensen J.L."/>
            <person name="Fitzpatrick D.A."/>
            <person name="Frisvad J.C."/>
            <person name="Nielsen K.L."/>
        </authorList>
    </citation>
    <scope>NUCLEOTIDE SEQUENCE</scope>
    <source>
        <strain evidence="4">IBT 30761</strain>
    </source>
</reference>
<sequence length="444" mass="50413">MADVTHSDQGSTLGDNRQYIEHLLYDQHWKQTTQSNSKIDKLPPETLHQILSFLSPHELARVSITCRALAQSASNDLLWKKLVNSHIPFSIDEPGPFESFRRLYLAHLPYWFIPQNKIWFADNEHTGNLILARYDNRRGVIEAYRILADRGAPMFHVWAGHPDVMIQSFDPHVGLWLDDPVLLLKDPDPSAPTSECQTWMAERSMRMAAESHHLFNSLLLCSNTDTGVTDMSRLWPPALIPSNNRVARSVDDMNVSEPSHWSEASQEAFRIRRWTNFHVVHPGNNSAMVTYSTLDPSVYTPTRTKPYQGIWVGDYSAHGCEFLLITQGDPLTDEEVDNTSGVIQRGSLDAIKLTGDPNVPRGEITFQSPDIGPNGLIRVETEEPFAGCRIVHSRGHVAGRGFRDDTFIASQLILVSTEYIAHYWQEMGHISYYRRVDIDDLLQT</sequence>
<dbReference type="InterPro" id="IPR036047">
    <property type="entry name" value="F-box-like_dom_sf"/>
</dbReference>
<dbReference type="InterPro" id="IPR045048">
    <property type="entry name" value="FBXO31/39"/>
</dbReference>
<dbReference type="RefSeq" id="XP_056476622.1">
    <property type="nucleotide sequence ID" value="XM_056616265.1"/>
</dbReference>
<dbReference type="PROSITE" id="PS50181">
    <property type="entry name" value="FBOX"/>
    <property type="match status" value="1"/>
</dbReference>
<evidence type="ECO:0000313" key="5">
    <source>
        <dbReference type="Proteomes" id="UP001149074"/>
    </source>
</evidence>
<dbReference type="InterPro" id="IPR001810">
    <property type="entry name" value="F-box_dom"/>
</dbReference>
<dbReference type="OrthoDB" id="722566at2759"/>
<dbReference type="SUPFAM" id="SSF81383">
    <property type="entry name" value="F-box domain"/>
    <property type="match status" value="1"/>
</dbReference>
<dbReference type="SMART" id="SM00256">
    <property type="entry name" value="FBOX"/>
    <property type="match status" value="1"/>
</dbReference>
<dbReference type="Pfam" id="PF12014">
    <property type="entry name" value="Cyclin_D1_bind"/>
    <property type="match status" value="1"/>
</dbReference>
<comment type="pathway">
    <text evidence="1">Protein modification; protein ubiquitination.</text>
</comment>
<evidence type="ECO:0000259" key="3">
    <source>
        <dbReference type="PROSITE" id="PS50181"/>
    </source>
</evidence>
<dbReference type="PANTHER" id="PTHR10706:SF130">
    <property type="entry name" value="F-BOX ONLY PROTEIN 31"/>
    <property type="match status" value="1"/>
</dbReference>
<name>A0A9W9FN53_9EURO</name>
<dbReference type="Pfam" id="PF12937">
    <property type="entry name" value="F-box-like"/>
    <property type="match status" value="1"/>
</dbReference>
<evidence type="ECO:0000256" key="2">
    <source>
        <dbReference type="ARBA" id="ARBA00022786"/>
    </source>
</evidence>
<keyword evidence="5" id="KW-1185">Reference proteome</keyword>
<dbReference type="Gene3D" id="1.20.1280.50">
    <property type="match status" value="1"/>
</dbReference>
<protein>
    <recommendedName>
        <fullName evidence="3">F-box domain-containing protein</fullName>
    </recommendedName>
</protein>
<organism evidence="4 5">
    <name type="scientific">Penicillium argentinense</name>
    <dbReference type="NCBI Taxonomy" id="1131581"/>
    <lineage>
        <taxon>Eukaryota</taxon>
        <taxon>Fungi</taxon>
        <taxon>Dikarya</taxon>
        <taxon>Ascomycota</taxon>
        <taxon>Pezizomycotina</taxon>
        <taxon>Eurotiomycetes</taxon>
        <taxon>Eurotiomycetidae</taxon>
        <taxon>Eurotiales</taxon>
        <taxon>Aspergillaceae</taxon>
        <taxon>Penicillium</taxon>
    </lineage>
</organism>
<dbReference type="PANTHER" id="PTHR10706">
    <property type="entry name" value="F-BOX FAMILY PROTEIN"/>
    <property type="match status" value="1"/>
</dbReference>
<comment type="caution">
    <text evidence="4">The sequence shown here is derived from an EMBL/GenBank/DDBJ whole genome shotgun (WGS) entry which is preliminary data.</text>
</comment>
<proteinExistence type="predicted"/>
<dbReference type="Proteomes" id="UP001149074">
    <property type="component" value="Unassembled WGS sequence"/>
</dbReference>
<evidence type="ECO:0000313" key="4">
    <source>
        <dbReference type="EMBL" id="KAJ5103242.1"/>
    </source>
</evidence>